<proteinExistence type="predicted"/>
<evidence type="ECO:0000256" key="1">
    <source>
        <dbReference type="SAM" id="Coils"/>
    </source>
</evidence>
<gene>
    <name evidence="5" type="ORF">FME351_LOCUS16510</name>
    <name evidence="4" type="ORF">GRG538_LOCUS6337</name>
    <name evidence="3" type="ORF">LUA448_LOCUS7924</name>
    <name evidence="2" type="ORF">TIS948_LOCUS1072</name>
</gene>
<dbReference type="EMBL" id="CAJNYT010000649">
    <property type="protein sequence ID" value="CAF3360019.1"/>
    <property type="molecule type" value="Genomic_DNA"/>
</dbReference>
<dbReference type="OrthoDB" id="10401626at2759"/>
<feature type="coiled-coil region" evidence="1">
    <location>
        <begin position="25"/>
        <end position="105"/>
    </location>
</feature>
<protein>
    <submittedName>
        <fullName evidence="5">Uncharacterized protein</fullName>
    </submittedName>
</protein>
<organism evidence="5 6">
    <name type="scientific">Rotaria socialis</name>
    <dbReference type="NCBI Taxonomy" id="392032"/>
    <lineage>
        <taxon>Eukaryota</taxon>
        <taxon>Metazoa</taxon>
        <taxon>Spiralia</taxon>
        <taxon>Gnathifera</taxon>
        <taxon>Rotifera</taxon>
        <taxon>Eurotatoria</taxon>
        <taxon>Bdelloidea</taxon>
        <taxon>Philodinida</taxon>
        <taxon>Philodinidae</taxon>
        <taxon>Rotaria</taxon>
    </lineage>
</organism>
<sequence length="151" mass="18090">MCKPRHIDDIVNVQKKNVNEIIHALERLDSVNEQALKQKTKAIEEKQQAIEEKDQIIEEKQQTIEEKQQAIEEKDQIIEEKEKILQEKTQECLEFKKKCLFLEEQLLNSKQITYEEEENQAILKNLQWNTKGVWKFIPLLVIPIYFLIKKM</sequence>
<evidence type="ECO:0000313" key="6">
    <source>
        <dbReference type="Proteomes" id="UP000663869"/>
    </source>
</evidence>
<dbReference type="Proteomes" id="UP000663869">
    <property type="component" value="Unassembled WGS sequence"/>
</dbReference>
<name>A0A818GSH6_9BILA</name>
<evidence type="ECO:0000313" key="3">
    <source>
        <dbReference type="EMBL" id="CAF3299363.1"/>
    </source>
</evidence>
<dbReference type="AlphaFoldDB" id="A0A818GSH6"/>
<dbReference type="EMBL" id="CAJNYD010000807">
    <property type="protein sequence ID" value="CAF3299363.1"/>
    <property type="molecule type" value="Genomic_DNA"/>
</dbReference>
<evidence type="ECO:0000313" key="4">
    <source>
        <dbReference type="EMBL" id="CAF3360019.1"/>
    </source>
</evidence>
<dbReference type="EMBL" id="CAJNXB010000030">
    <property type="protein sequence ID" value="CAF2993188.1"/>
    <property type="molecule type" value="Genomic_DNA"/>
</dbReference>
<dbReference type="EMBL" id="CAJNYU010002045">
    <property type="protein sequence ID" value="CAF3496592.1"/>
    <property type="molecule type" value="Genomic_DNA"/>
</dbReference>
<comment type="caution">
    <text evidence="5">The sequence shown here is derived from an EMBL/GenBank/DDBJ whole genome shotgun (WGS) entry which is preliminary data.</text>
</comment>
<dbReference type="Proteomes" id="UP000663833">
    <property type="component" value="Unassembled WGS sequence"/>
</dbReference>
<accession>A0A818GSH6</accession>
<dbReference type="Proteomes" id="UP000663872">
    <property type="component" value="Unassembled WGS sequence"/>
</dbReference>
<evidence type="ECO:0000313" key="2">
    <source>
        <dbReference type="EMBL" id="CAF2993188.1"/>
    </source>
</evidence>
<dbReference type="Proteomes" id="UP000663825">
    <property type="component" value="Unassembled WGS sequence"/>
</dbReference>
<evidence type="ECO:0000313" key="5">
    <source>
        <dbReference type="EMBL" id="CAF3496592.1"/>
    </source>
</evidence>
<reference evidence="5" key="1">
    <citation type="submission" date="2021-02" db="EMBL/GenBank/DDBJ databases">
        <authorList>
            <person name="Nowell W R."/>
        </authorList>
    </citation>
    <scope>NUCLEOTIDE SEQUENCE</scope>
</reference>
<keyword evidence="1" id="KW-0175">Coiled coil</keyword>